<feature type="transmembrane region" description="Helical" evidence="15">
    <location>
        <begin position="108"/>
        <end position="129"/>
    </location>
</feature>
<feature type="domain" description="MIR" evidence="17">
    <location>
        <begin position="291"/>
        <end position="350"/>
    </location>
</feature>
<dbReference type="SMART" id="SM00472">
    <property type="entry name" value="MIR"/>
    <property type="match status" value="3"/>
</dbReference>
<keyword evidence="5 15" id="KW-0328">Glycosyltransferase</keyword>
<feature type="region of interest" description="Disordered" evidence="16">
    <location>
        <begin position="1"/>
        <end position="25"/>
    </location>
</feature>
<dbReference type="EC" id="2.4.1.109" evidence="4 15"/>
<comment type="catalytic activity">
    <reaction evidence="13 15">
        <text>a di-trans,poly-cis-dolichyl beta-D-mannosyl phosphate + L-threonyl-[protein] = 3-O-(alpha-D-mannosyl)-L-threonyl-[protein] + a di-trans,poly-cis-dolichyl phosphate + H(+)</text>
        <dbReference type="Rhea" id="RHEA:53396"/>
        <dbReference type="Rhea" id="RHEA-COMP:11060"/>
        <dbReference type="Rhea" id="RHEA-COMP:13547"/>
        <dbReference type="Rhea" id="RHEA-COMP:19498"/>
        <dbReference type="Rhea" id="RHEA-COMP:19501"/>
        <dbReference type="ChEBI" id="CHEBI:15378"/>
        <dbReference type="ChEBI" id="CHEBI:30013"/>
        <dbReference type="ChEBI" id="CHEBI:57683"/>
        <dbReference type="ChEBI" id="CHEBI:58211"/>
        <dbReference type="ChEBI" id="CHEBI:137323"/>
        <dbReference type="EC" id="2.4.1.109"/>
    </reaction>
</comment>
<dbReference type="Gene3D" id="2.80.10.50">
    <property type="match status" value="1"/>
</dbReference>
<comment type="subcellular location">
    <subcellularLocation>
        <location evidence="1 15">Endoplasmic reticulum membrane</location>
        <topology evidence="1 15">Multi-pass membrane protein</topology>
    </subcellularLocation>
</comment>
<feature type="transmembrane region" description="Helical" evidence="15">
    <location>
        <begin position="141"/>
        <end position="174"/>
    </location>
</feature>
<evidence type="ECO:0000256" key="11">
    <source>
        <dbReference type="ARBA" id="ARBA00023136"/>
    </source>
</evidence>
<dbReference type="Pfam" id="PF16192">
    <property type="entry name" value="PMT_4TMC"/>
    <property type="match status" value="1"/>
</dbReference>
<keyword evidence="10 15" id="KW-1133">Transmembrane helix</keyword>
<proteinExistence type="inferred from homology"/>
<feature type="domain" description="MIR" evidence="17">
    <location>
        <begin position="359"/>
        <end position="415"/>
    </location>
</feature>
<feature type="transmembrane region" description="Helical" evidence="15">
    <location>
        <begin position="195"/>
        <end position="218"/>
    </location>
</feature>
<evidence type="ECO:0000256" key="13">
    <source>
        <dbReference type="ARBA" id="ARBA00045085"/>
    </source>
</evidence>
<dbReference type="Proteomes" id="UP000186594">
    <property type="component" value="Unassembled WGS sequence"/>
</dbReference>
<comment type="catalytic activity">
    <reaction evidence="14 15">
        <text>a di-trans,poly-cis-dolichyl beta-D-mannosyl phosphate + L-seryl-[protein] = 3-O-(alpha-D-mannosyl)-L-seryl-[protein] + a di-trans,poly-cis-dolichyl phosphate + H(+)</text>
        <dbReference type="Rhea" id="RHEA:17377"/>
        <dbReference type="Rhea" id="RHEA-COMP:9863"/>
        <dbReference type="Rhea" id="RHEA-COMP:13546"/>
        <dbReference type="Rhea" id="RHEA-COMP:19498"/>
        <dbReference type="Rhea" id="RHEA-COMP:19501"/>
        <dbReference type="ChEBI" id="CHEBI:15378"/>
        <dbReference type="ChEBI" id="CHEBI:29999"/>
        <dbReference type="ChEBI" id="CHEBI:57683"/>
        <dbReference type="ChEBI" id="CHEBI:58211"/>
        <dbReference type="ChEBI" id="CHEBI:137321"/>
        <dbReference type="EC" id="2.4.1.109"/>
    </reaction>
</comment>
<reference evidence="18 19" key="1">
    <citation type="submission" date="2016-04" db="EMBL/GenBank/DDBJ databases">
        <title>Evolutionary innovation and constraint leading to complex multicellularity in the Ascomycota.</title>
        <authorList>
            <person name="Cisse O."/>
            <person name="Nguyen A."/>
            <person name="Hewitt D.A."/>
            <person name="Jedd G."/>
            <person name="Stajich J.E."/>
        </authorList>
    </citation>
    <scope>NUCLEOTIDE SEQUENCE [LARGE SCALE GENOMIC DNA]</scope>
    <source>
        <strain evidence="18 19">DAH-3</strain>
    </source>
</reference>
<evidence type="ECO:0000256" key="3">
    <source>
        <dbReference type="ARBA" id="ARBA00007222"/>
    </source>
</evidence>
<protein>
    <recommendedName>
        <fullName evidence="4 15">Dolichyl-phosphate-mannose--protein mannosyltransferase</fullName>
        <ecNumber evidence="4 15">2.4.1.109</ecNumber>
    </recommendedName>
</protein>
<keyword evidence="12" id="KW-0325">Glycoprotein</keyword>
<dbReference type="PANTHER" id="PTHR10050:SF50">
    <property type="entry name" value="DOLICHYL-PHOSPHATE-MANNOSE--PROTEIN MANNOSYLTRANSFERASE 1-RELATED"/>
    <property type="match status" value="1"/>
</dbReference>
<dbReference type="SUPFAM" id="SSF82109">
    <property type="entry name" value="MIR domain"/>
    <property type="match status" value="1"/>
</dbReference>
<dbReference type="InterPro" id="IPR003342">
    <property type="entry name" value="ArnT-like_N"/>
</dbReference>
<evidence type="ECO:0000256" key="2">
    <source>
        <dbReference type="ARBA" id="ARBA00004922"/>
    </source>
</evidence>
<comment type="caution">
    <text evidence="18">The sequence shown here is derived from an EMBL/GenBank/DDBJ whole genome shotgun (WGS) entry which is preliminary data.</text>
</comment>
<evidence type="ECO:0000256" key="12">
    <source>
        <dbReference type="ARBA" id="ARBA00023180"/>
    </source>
</evidence>
<evidence type="ECO:0000313" key="19">
    <source>
        <dbReference type="Proteomes" id="UP000186594"/>
    </source>
</evidence>
<dbReference type="STRING" id="1198029.A0A1U7LJU5"/>
<dbReference type="UniPathway" id="UPA00378"/>
<keyword evidence="11 15" id="KW-0472">Membrane</keyword>
<comment type="similarity">
    <text evidence="3 15">Belongs to the glycosyltransferase 39 family.</text>
</comment>
<dbReference type="InterPro" id="IPR016093">
    <property type="entry name" value="MIR_motif"/>
</dbReference>
<dbReference type="Pfam" id="PF02815">
    <property type="entry name" value="MIR"/>
    <property type="match status" value="1"/>
</dbReference>
<evidence type="ECO:0000256" key="6">
    <source>
        <dbReference type="ARBA" id="ARBA00022679"/>
    </source>
</evidence>
<evidence type="ECO:0000256" key="7">
    <source>
        <dbReference type="ARBA" id="ARBA00022692"/>
    </source>
</evidence>
<keyword evidence="7 15" id="KW-0812">Transmembrane</keyword>
<keyword evidence="6 15" id="KW-0808">Transferase</keyword>
<dbReference type="OMA" id="KNVTPRL"/>
<dbReference type="GO" id="GO:0004169">
    <property type="term" value="F:dolichyl-phosphate-mannose-protein mannosyltransferase activity"/>
    <property type="evidence" value="ECO:0007669"/>
    <property type="project" value="UniProtKB-UniRule"/>
</dbReference>
<evidence type="ECO:0000256" key="16">
    <source>
        <dbReference type="SAM" id="MobiDB-lite"/>
    </source>
</evidence>
<keyword evidence="19" id="KW-1185">Reference proteome</keyword>
<comment type="caution">
    <text evidence="15">Lacks conserved residue(s) required for the propagation of feature annotation.</text>
</comment>
<dbReference type="CDD" id="cd23283">
    <property type="entry name" value="beta-trefoil_MIR_PMT1-like"/>
    <property type="match status" value="1"/>
</dbReference>
<evidence type="ECO:0000259" key="17">
    <source>
        <dbReference type="PROSITE" id="PS50919"/>
    </source>
</evidence>
<feature type="domain" description="MIR" evidence="17">
    <location>
        <begin position="227"/>
        <end position="281"/>
    </location>
</feature>
<evidence type="ECO:0000256" key="10">
    <source>
        <dbReference type="ARBA" id="ARBA00022989"/>
    </source>
</evidence>
<evidence type="ECO:0000256" key="9">
    <source>
        <dbReference type="ARBA" id="ARBA00022824"/>
    </source>
</evidence>
<evidence type="ECO:0000256" key="1">
    <source>
        <dbReference type="ARBA" id="ARBA00004477"/>
    </source>
</evidence>
<keyword evidence="9 15" id="KW-0256">Endoplasmic reticulum</keyword>
<gene>
    <name evidence="18" type="ORF">NEOLI_003841</name>
</gene>
<dbReference type="PANTHER" id="PTHR10050">
    <property type="entry name" value="DOLICHYL-PHOSPHATE-MANNOSE--PROTEIN MANNOSYLTRANSFERASE"/>
    <property type="match status" value="1"/>
</dbReference>
<dbReference type="InterPro" id="IPR036300">
    <property type="entry name" value="MIR_dom_sf"/>
</dbReference>
<dbReference type="Pfam" id="PF02366">
    <property type="entry name" value="PMT"/>
    <property type="match status" value="1"/>
</dbReference>
<evidence type="ECO:0000256" key="5">
    <source>
        <dbReference type="ARBA" id="ARBA00022676"/>
    </source>
</evidence>
<dbReference type="InterPro" id="IPR032421">
    <property type="entry name" value="PMT_4TMC"/>
</dbReference>
<feature type="transmembrane region" description="Helical" evidence="15">
    <location>
        <begin position="490"/>
        <end position="511"/>
    </location>
</feature>
<name>A0A1U7LJU5_NEOID</name>
<evidence type="ECO:0000313" key="18">
    <source>
        <dbReference type="EMBL" id="OLL22863.1"/>
    </source>
</evidence>
<dbReference type="AlphaFoldDB" id="A0A1U7LJU5"/>
<evidence type="ECO:0000256" key="8">
    <source>
        <dbReference type="ARBA" id="ARBA00022737"/>
    </source>
</evidence>
<dbReference type="InterPro" id="IPR027005">
    <property type="entry name" value="PMT-like"/>
</dbReference>
<evidence type="ECO:0000256" key="4">
    <source>
        <dbReference type="ARBA" id="ARBA00012839"/>
    </source>
</evidence>
<evidence type="ECO:0000256" key="15">
    <source>
        <dbReference type="RuleBase" id="RU367007"/>
    </source>
</evidence>
<dbReference type="OrthoDB" id="292747at2759"/>
<accession>A0A1U7LJU5</accession>
<comment type="function">
    <text evidence="15">Transfers mannose from Dol-P-mannose to Ser or Thr residues on proteins.</text>
</comment>
<dbReference type="GO" id="GO:0005789">
    <property type="term" value="C:endoplasmic reticulum membrane"/>
    <property type="evidence" value="ECO:0007669"/>
    <property type="project" value="UniProtKB-SubCell"/>
</dbReference>
<dbReference type="PROSITE" id="PS50919">
    <property type="entry name" value="MIR"/>
    <property type="match status" value="3"/>
</dbReference>
<feature type="region of interest" description="Disordered" evidence="16">
    <location>
        <begin position="716"/>
        <end position="752"/>
    </location>
</feature>
<evidence type="ECO:0000256" key="14">
    <source>
        <dbReference type="ARBA" id="ARBA00045102"/>
    </source>
</evidence>
<keyword evidence="8" id="KW-0677">Repeat</keyword>
<dbReference type="EMBL" id="LXFE01002681">
    <property type="protein sequence ID" value="OLL22863.1"/>
    <property type="molecule type" value="Genomic_DNA"/>
</dbReference>
<sequence>MAPSSSTYTPPSQNSSSPSSPGSLATTAASTLRISESTALPRRLLTRRDYLAPRVPYVMMRFLLASFGILVVPTTFLILKASNCATTTAFLGAAIVTFENSFITQSRFILLDSPLIAFTALTVLFWTTFQEFQHSPFSYEWWLSLTLTGLALGATCSVKWVGLFVIAWVGLLTIHQLWTLLADLNITITLFSRHLAARVLCLILLPVIFYASIFYLHFEFLPNPGDGDDVAIGSKVTLRHLNTQGGYLHSHAHNYPTGSGQQQITLYPHKDENNEWIIGNYTDLDPNSLDLQYISNGAFIRLKHAVTEKRLHSHDHHPPVTEADWQKEVSAYGFPGFPGDANDNFRIEIVEQKSRNSSSDRVHTIDTVFRLVHQLSGCALFSHRVKLPDWGFEQQEVVCATSGTLPNSLWYFETNQHPQFDENIHELVSYSLPGFWGKFWELQKVMWTMNAGLTSSHPYESRPSAWPFLYRGINFWDRARTRVYLFGNPLVWWTATFSIILYFTAKLFAVLRWQRGYDDSSNCNRLEKVRLEYGYFHPGLGITLSSLFPHVSPAFSASLSPRAILFNSCLLSPLGFYNDSVDHESSGRSSIDRSLFNLLGPADNAKKSLGENLGISDYDGYNRTWPEEDEKSPTLHTSPDKSDIIPDIIPDIIQPHNIQPDNIKPKLPVGAVVREEIVYRDLDGNQISKEELDNILQEQGDKISLKTVYSTRIETARVNNIPPPAQTQLGETETNNQDEKDDEKDDTNNKDL</sequence>
<organism evidence="18 19">
    <name type="scientific">Neolecta irregularis (strain DAH-3)</name>
    <dbReference type="NCBI Taxonomy" id="1198029"/>
    <lineage>
        <taxon>Eukaryota</taxon>
        <taxon>Fungi</taxon>
        <taxon>Dikarya</taxon>
        <taxon>Ascomycota</taxon>
        <taxon>Taphrinomycotina</taxon>
        <taxon>Neolectales</taxon>
        <taxon>Neolectaceae</taxon>
        <taxon>Neolecta</taxon>
    </lineage>
</organism>
<comment type="pathway">
    <text evidence="2 15">Protein modification; protein glycosylation.</text>
</comment>
<feature type="transmembrane region" description="Helical" evidence="15">
    <location>
        <begin position="51"/>
        <end position="71"/>
    </location>
</feature>